<reference evidence="1 2" key="1">
    <citation type="journal article" date="2019" name="Genome Biol. Evol.">
        <title>Insights into the evolution of the New World diploid cottons (Gossypium, subgenus Houzingenia) based on genome sequencing.</title>
        <authorList>
            <person name="Grover C.E."/>
            <person name="Arick M.A. 2nd"/>
            <person name="Thrash A."/>
            <person name="Conover J.L."/>
            <person name="Sanders W.S."/>
            <person name="Peterson D.G."/>
            <person name="Frelichowski J.E."/>
            <person name="Scheffler J.A."/>
            <person name="Scheffler B.E."/>
            <person name="Wendel J.F."/>
        </authorList>
    </citation>
    <scope>NUCLEOTIDE SEQUENCE [LARGE SCALE GENOMIC DNA]</scope>
    <source>
        <strain evidence="1">27</strain>
        <tissue evidence="1">Leaf</tissue>
    </source>
</reference>
<evidence type="ECO:0000313" key="2">
    <source>
        <dbReference type="Proteomes" id="UP000593561"/>
    </source>
</evidence>
<proteinExistence type="predicted"/>
<protein>
    <submittedName>
        <fullName evidence="1">Uncharacterized protein</fullName>
    </submittedName>
</protein>
<accession>A0A7J8S2V4</accession>
<organism evidence="1 2">
    <name type="scientific">Gossypium davidsonii</name>
    <name type="common">Davidson's cotton</name>
    <name type="synonym">Gossypium klotzschianum subsp. davidsonii</name>
    <dbReference type="NCBI Taxonomy" id="34287"/>
    <lineage>
        <taxon>Eukaryota</taxon>
        <taxon>Viridiplantae</taxon>
        <taxon>Streptophyta</taxon>
        <taxon>Embryophyta</taxon>
        <taxon>Tracheophyta</taxon>
        <taxon>Spermatophyta</taxon>
        <taxon>Magnoliopsida</taxon>
        <taxon>eudicotyledons</taxon>
        <taxon>Gunneridae</taxon>
        <taxon>Pentapetalae</taxon>
        <taxon>rosids</taxon>
        <taxon>malvids</taxon>
        <taxon>Malvales</taxon>
        <taxon>Malvaceae</taxon>
        <taxon>Malvoideae</taxon>
        <taxon>Gossypium</taxon>
    </lineage>
</organism>
<keyword evidence="2" id="KW-1185">Reference proteome</keyword>
<name>A0A7J8S2V4_GOSDV</name>
<gene>
    <name evidence="1" type="ORF">Godav_006019</name>
</gene>
<evidence type="ECO:0000313" key="1">
    <source>
        <dbReference type="EMBL" id="MBA0620265.1"/>
    </source>
</evidence>
<dbReference type="EMBL" id="JABFAC010000008">
    <property type="protein sequence ID" value="MBA0620265.1"/>
    <property type="molecule type" value="Genomic_DNA"/>
</dbReference>
<dbReference type="AlphaFoldDB" id="A0A7J8S2V4"/>
<sequence>MIAATGDTLQDNGTVCRKILIVTCMGP</sequence>
<dbReference type="Proteomes" id="UP000593561">
    <property type="component" value="Unassembled WGS sequence"/>
</dbReference>
<comment type="caution">
    <text evidence="1">The sequence shown here is derived from an EMBL/GenBank/DDBJ whole genome shotgun (WGS) entry which is preliminary data.</text>
</comment>